<keyword evidence="1" id="KW-0472">Membrane</keyword>
<organism evidence="2 3">
    <name type="scientific">Schleiferilactobacillus harbinensis</name>
    <dbReference type="NCBI Taxonomy" id="304207"/>
    <lineage>
        <taxon>Bacteria</taxon>
        <taxon>Bacillati</taxon>
        <taxon>Bacillota</taxon>
        <taxon>Bacilli</taxon>
        <taxon>Lactobacillales</taxon>
        <taxon>Lactobacillaceae</taxon>
        <taxon>Schleiferilactobacillus</taxon>
    </lineage>
</organism>
<keyword evidence="1" id="KW-1133">Transmembrane helix</keyword>
<protein>
    <submittedName>
        <fullName evidence="2">Uncharacterized protein</fullName>
    </submittedName>
</protein>
<evidence type="ECO:0000256" key="1">
    <source>
        <dbReference type="SAM" id="Phobius"/>
    </source>
</evidence>
<dbReference type="Proteomes" id="UP000326779">
    <property type="component" value="Chromosome"/>
</dbReference>
<name>A0A5P8M9M4_9LACO</name>
<feature type="transmembrane region" description="Helical" evidence="1">
    <location>
        <begin position="43"/>
        <end position="60"/>
    </location>
</feature>
<evidence type="ECO:0000313" key="3">
    <source>
        <dbReference type="Proteomes" id="UP000326779"/>
    </source>
</evidence>
<dbReference type="EMBL" id="CP045143">
    <property type="protein sequence ID" value="QFR25047.1"/>
    <property type="molecule type" value="Genomic_DNA"/>
</dbReference>
<dbReference type="KEGG" id="lhb:D1010_17575"/>
<proteinExistence type="predicted"/>
<reference evidence="2 3" key="1">
    <citation type="submission" date="2019-10" db="EMBL/GenBank/DDBJ databases">
        <title>The completed genome of Lactobacillus harbinensis M1.</title>
        <authorList>
            <person name="Zheng Y."/>
        </authorList>
    </citation>
    <scope>NUCLEOTIDE SEQUENCE [LARGE SCALE GENOMIC DNA]</scope>
    <source>
        <strain evidence="2 3">M1</strain>
    </source>
</reference>
<feature type="transmembrane region" description="Helical" evidence="1">
    <location>
        <begin position="20"/>
        <end position="37"/>
    </location>
</feature>
<sequence>MHFMQATISVFKQHINIQTVLLVAGLALVVAGVWWLLGGPTGLVALGVVCIVLALIINYNRSFNVKH</sequence>
<keyword evidence="1" id="KW-0812">Transmembrane</keyword>
<accession>A0A5P8M9M4</accession>
<evidence type="ECO:0000313" key="2">
    <source>
        <dbReference type="EMBL" id="QFR25047.1"/>
    </source>
</evidence>
<dbReference type="RefSeq" id="WP_152261686.1">
    <property type="nucleotide sequence ID" value="NZ_JBDNMS010000020.1"/>
</dbReference>
<gene>
    <name evidence="2" type="ORF">D1010_17575</name>
</gene>
<dbReference type="AlphaFoldDB" id="A0A5P8M9M4"/>